<dbReference type="GO" id="GO:0071897">
    <property type="term" value="P:DNA biosynthetic process"/>
    <property type="evidence" value="ECO:0007669"/>
    <property type="project" value="UniProtKB-ARBA"/>
</dbReference>
<gene>
    <name evidence="1" type="primary">TY3B-I_905</name>
    <name evidence="1" type="ORF">CDAR_302331</name>
</gene>
<evidence type="ECO:0000313" key="1">
    <source>
        <dbReference type="EMBL" id="GIY56293.1"/>
    </source>
</evidence>
<sequence length="146" mass="16514">MEEYESQYAAPIVSVSKANGKIRLCIDYKRPNAITVAESYPLPRMDDLLYDTKHTPFMTTVDLQSGYHQAFNSELLRGSFGPFIIVILRSLTSYEVANPTTPDVPVATYVSSCHIIFVHILIPSKQNNNQSRHCEKEVVLLVRLIL</sequence>
<dbReference type="AlphaFoldDB" id="A0AAV4UEU7"/>
<accession>A0AAV4UEU7</accession>
<protein>
    <submittedName>
        <fullName evidence="1">Transposon Ty3-I Gag-Pol polyprotein</fullName>
    </submittedName>
</protein>
<reference evidence="1 2" key="1">
    <citation type="submission" date="2021-06" db="EMBL/GenBank/DDBJ databases">
        <title>Caerostris darwini draft genome.</title>
        <authorList>
            <person name="Kono N."/>
            <person name="Arakawa K."/>
        </authorList>
    </citation>
    <scope>NUCLEOTIDE SEQUENCE [LARGE SCALE GENOMIC DNA]</scope>
</reference>
<dbReference type="PANTHER" id="PTHR24559">
    <property type="entry name" value="TRANSPOSON TY3-I GAG-POL POLYPROTEIN"/>
    <property type="match status" value="1"/>
</dbReference>
<dbReference type="SUPFAM" id="SSF56672">
    <property type="entry name" value="DNA/RNA polymerases"/>
    <property type="match status" value="1"/>
</dbReference>
<dbReference type="Gene3D" id="3.30.70.270">
    <property type="match status" value="1"/>
</dbReference>
<dbReference type="Gene3D" id="3.10.10.10">
    <property type="entry name" value="HIV Type 1 Reverse Transcriptase, subunit A, domain 1"/>
    <property type="match status" value="1"/>
</dbReference>
<proteinExistence type="predicted"/>
<dbReference type="Proteomes" id="UP001054837">
    <property type="component" value="Unassembled WGS sequence"/>
</dbReference>
<dbReference type="PANTHER" id="PTHR24559:SF444">
    <property type="entry name" value="REVERSE TRANSCRIPTASE DOMAIN-CONTAINING PROTEIN"/>
    <property type="match status" value="1"/>
</dbReference>
<evidence type="ECO:0000313" key="2">
    <source>
        <dbReference type="Proteomes" id="UP001054837"/>
    </source>
</evidence>
<organism evidence="1 2">
    <name type="scientific">Caerostris darwini</name>
    <dbReference type="NCBI Taxonomy" id="1538125"/>
    <lineage>
        <taxon>Eukaryota</taxon>
        <taxon>Metazoa</taxon>
        <taxon>Ecdysozoa</taxon>
        <taxon>Arthropoda</taxon>
        <taxon>Chelicerata</taxon>
        <taxon>Arachnida</taxon>
        <taxon>Araneae</taxon>
        <taxon>Araneomorphae</taxon>
        <taxon>Entelegynae</taxon>
        <taxon>Araneoidea</taxon>
        <taxon>Araneidae</taxon>
        <taxon>Caerostris</taxon>
    </lineage>
</organism>
<comment type="caution">
    <text evidence="1">The sequence shown here is derived from an EMBL/GenBank/DDBJ whole genome shotgun (WGS) entry which is preliminary data.</text>
</comment>
<dbReference type="InterPro" id="IPR043128">
    <property type="entry name" value="Rev_trsase/Diguanyl_cyclase"/>
</dbReference>
<dbReference type="InterPro" id="IPR053134">
    <property type="entry name" value="RNA-dir_DNA_polymerase"/>
</dbReference>
<dbReference type="EMBL" id="BPLQ01011182">
    <property type="protein sequence ID" value="GIY56293.1"/>
    <property type="molecule type" value="Genomic_DNA"/>
</dbReference>
<keyword evidence="2" id="KW-1185">Reference proteome</keyword>
<dbReference type="InterPro" id="IPR043502">
    <property type="entry name" value="DNA/RNA_pol_sf"/>
</dbReference>
<name>A0AAV4UEU7_9ARAC</name>